<feature type="transmembrane region" description="Helical" evidence="8">
    <location>
        <begin position="20"/>
        <end position="40"/>
    </location>
</feature>
<evidence type="ECO:0000256" key="3">
    <source>
        <dbReference type="ARBA" id="ARBA00007559"/>
    </source>
</evidence>
<dbReference type="GO" id="GO:0005789">
    <property type="term" value="C:endoplasmic reticulum membrane"/>
    <property type="evidence" value="ECO:0007669"/>
    <property type="project" value="UniProtKB-SubCell"/>
</dbReference>
<accession>A0A166FNQ5</accession>
<evidence type="ECO:0000256" key="9">
    <source>
        <dbReference type="SAM" id="MobiDB-lite"/>
    </source>
</evidence>
<dbReference type="GO" id="GO:0006506">
    <property type="term" value="P:GPI anchor biosynthetic process"/>
    <property type="evidence" value="ECO:0007669"/>
    <property type="project" value="UniProtKB-UniPathway"/>
</dbReference>
<reference evidence="10" key="1">
    <citation type="journal article" date="2016" name="Mol. Biol. Evol.">
        <title>Comparative Genomics of Early-Diverging Mushroom-Forming Fungi Provides Insights into the Origins of Lignocellulose Decay Capabilities.</title>
        <authorList>
            <person name="Nagy L.G."/>
            <person name="Riley R."/>
            <person name="Tritt A."/>
            <person name="Adam C."/>
            <person name="Daum C."/>
            <person name="Floudas D."/>
            <person name="Sun H."/>
            <person name="Yadav J.S."/>
            <person name="Pangilinan J."/>
            <person name="Larsson K.H."/>
            <person name="Matsuura K."/>
            <person name="Barry K."/>
            <person name="Labutti K."/>
            <person name="Kuo R."/>
            <person name="Ohm R.A."/>
            <person name="Bhattacharya S.S."/>
            <person name="Shirouzu T."/>
            <person name="Yoshinaga Y."/>
            <person name="Martin F.M."/>
            <person name="Grigoriev I.V."/>
            <person name="Hibbett D.S."/>
        </authorList>
    </citation>
    <scope>NUCLEOTIDE SEQUENCE [LARGE SCALE GENOMIC DNA]</scope>
    <source>
        <strain evidence="10">CBS 109695</strain>
    </source>
</reference>
<evidence type="ECO:0000256" key="2">
    <source>
        <dbReference type="ARBA" id="ARBA00004687"/>
    </source>
</evidence>
<dbReference type="PANTHER" id="PTHR20661:SF0">
    <property type="entry name" value="PHOSPHATIDYLINOSITOL-GLYCAN BIOSYNTHESIS CLASS W PROTEIN"/>
    <property type="match status" value="1"/>
</dbReference>
<feature type="compositionally biased region" description="Acidic residues" evidence="9">
    <location>
        <begin position="356"/>
        <end position="365"/>
    </location>
</feature>
<comment type="subcellular location">
    <subcellularLocation>
        <location evidence="8">Endoplasmic reticulum membrane</location>
        <topology evidence="8">Multi-pass membrane protein</topology>
    </subcellularLocation>
    <subcellularLocation>
        <location evidence="1">Membrane</location>
        <topology evidence="1">Multi-pass membrane protein</topology>
    </subcellularLocation>
</comment>
<dbReference type="PANTHER" id="PTHR20661">
    <property type="entry name" value="PHOSPHATIDYLINOSITOL-GLYCAN BIOSYNTHESIS CLASS W PROTEIN"/>
    <property type="match status" value="1"/>
</dbReference>
<protein>
    <recommendedName>
        <fullName evidence="8">GPI-anchored wall transfer protein</fullName>
        <ecNumber evidence="8">2.3.-.-</ecNumber>
    </recommendedName>
</protein>
<dbReference type="PIRSF" id="PIRSF017321">
    <property type="entry name" value="GWT1"/>
    <property type="match status" value="1"/>
</dbReference>
<feature type="transmembrane region" description="Helical" evidence="8">
    <location>
        <begin position="271"/>
        <end position="291"/>
    </location>
</feature>
<name>A0A166FNQ5_9AGAM</name>
<feature type="transmembrane region" description="Helical" evidence="8">
    <location>
        <begin position="144"/>
        <end position="165"/>
    </location>
</feature>
<dbReference type="Pfam" id="PF06423">
    <property type="entry name" value="GWT1"/>
    <property type="match status" value="1"/>
</dbReference>
<evidence type="ECO:0000256" key="4">
    <source>
        <dbReference type="ARBA" id="ARBA00022502"/>
    </source>
</evidence>
<comment type="pathway">
    <text evidence="2 8">Glycolipid biosynthesis; glycosylphosphatidylinositol-anchor biosynthesis.</text>
</comment>
<dbReference type="EC" id="2.3.-.-" evidence="8"/>
<dbReference type="AlphaFoldDB" id="A0A166FNQ5"/>
<gene>
    <name evidence="10" type="ORF">FIBSPDRAFT_912072</name>
</gene>
<evidence type="ECO:0000256" key="1">
    <source>
        <dbReference type="ARBA" id="ARBA00004141"/>
    </source>
</evidence>
<dbReference type="STRING" id="436010.A0A166FNQ5"/>
<feature type="transmembrane region" description="Helical" evidence="8">
    <location>
        <begin position="311"/>
        <end position="332"/>
    </location>
</feature>
<feature type="transmembrane region" description="Helical" evidence="8">
    <location>
        <begin position="244"/>
        <end position="262"/>
    </location>
</feature>
<keyword evidence="8" id="KW-0012">Acyltransferase</keyword>
<dbReference type="OrthoDB" id="15270at2759"/>
<feature type="transmembrane region" description="Helical" evidence="8">
    <location>
        <begin position="523"/>
        <end position="541"/>
    </location>
</feature>
<dbReference type="EMBL" id="KV417587">
    <property type="protein sequence ID" value="KZP17007.1"/>
    <property type="molecule type" value="Genomic_DNA"/>
</dbReference>
<keyword evidence="7 8" id="KW-0472">Membrane</keyword>
<feature type="region of interest" description="Disordered" evidence="9">
    <location>
        <begin position="98"/>
        <end position="127"/>
    </location>
</feature>
<keyword evidence="8" id="KW-0256">Endoplasmic reticulum</keyword>
<dbReference type="GO" id="GO:0032216">
    <property type="term" value="F:glucosaminyl-phosphatidylinositol O-acyltransferase activity"/>
    <property type="evidence" value="ECO:0007669"/>
    <property type="project" value="TreeGrafter"/>
</dbReference>
<feature type="transmembrane region" description="Helical" evidence="8">
    <location>
        <begin position="390"/>
        <end position="408"/>
    </location>
</feature>
<sequence>MSNYKSAKEAFVSGMTGSSVGHVNAISAVALASIALHSALKSRLPASNALHFLVETLVLVTPLLLSMTLFAANPGHLIFMLLFPMGLLLLLPRRETGTPLPSSTGRAPSPMSPSPRSTPENSKPGAGTSVIVPLPALTTYRAHMMLMTILGILAVDFPVFPRALAKCETYGVSLMDLGVGSFVFSQGVVSAIPLIKDPAHLTAPLAPKLRDVLRKCAPVIALGVVRVLLVKGTEYPEHATEYGIHWNFFITLALLPVLQVFLHPLIARMPVAFLGSLVAVAHQMALSLWGLEGYVLNAPRVGLISANKEGIVSLTGYLAIHILGLSTGTLLLPPTPSHFRRQQRAQLVQQKSNADTDTDNDSDEDVSAKKTKTKNEAGAQRQNDKTAIELVSYAFVWWMLLGVASIMGVDEGVSRRMANISYVLWVVAFNTSFIFGYLCLDLIFFPSPLSRSVYSATSGLKVPAAKAAALRESRRNDKEEGNGAPILLDAINRNSLVLFLIANVATGLINMSMATMYASDQRAILVLGAYAMGICAFAWRFRGRRIWNF</sequence>
<comment type="similarity">
    <text evidence="3 8">Belongs to the PIGW family.</text>
</comment>
<feature type="transmembrane region" description="Helical" evidence="8">
    <location>
        <begin position="420"/>
        <end position="445"/>
    </location>
</feature>
<proteinExistence type="inferred from homology"/>
<feature type="region of interest" description="Disordered" evidence="9">
    <location>
        <begin position="349"/>
        <end position="381"/>
    </location>
</feature>
<keyword evidence="6 8" id="KW-1133">Transmembrane helix</keyword>
<dbReference type="GO" id="GO:0072659">
    <property type="term" value="P:protein localization to plasma membrane"/>
    <property type="evidence" value="ECO:0007669"/>
    <property type="project" value="TreeGrafter"/>
</dbReference>
<keyword evidence="5 8" id="KW-0812">Transmembrane</keyword>
<evidence type="ECO:0000256" key="6">
    <source>
        <dbReference type="ARBA" id="ARBA00022989"/>
    </source>
</evidence>
<evidence type="ECO:0000256" key="5">
    <source>
        <dbReference type="ARBA" id="ARBA00022692"/>
    </source>
</evidence>
<feature type="transmembrane region" description="Helical" evidence="8">
    <location>
        <begin position="496"/>
        <end position="517"/>
    </location>
</feature>
<evidence type="ECO:0000256" key="8">
    <source>
        <dbReference type="RuleBase" id="RU280819"/>
    </source>
</evidence>
<evidence type="ECO:0000313" key="10">
    <source>
        <dbReference type="EMBL" id="KZP17007.1"/>
    </source>
</evidence>
<comment type="function">
    <text evidence="8">A acetyltransferase, which acetylates the inositol ring of phosphatidylinositol during biosynthesis of GPI-anchor.</text>
</comment>
<dbReference type="InterPro" id="IPR009447">
    <property type="entry name" value="PIGW/GWT1"/>
</dbReference>
<evidence type="ECO:0000256" key="7">
    <source>
        <dbReference type="ARBA" id="ARBA00023136"/>
    </source>
</evidence>
<organism evidence="10">
    <name type="scientific">Athelia psychrophila</name>
    <dbReference type="NCBI Taxonomy" id="1759441"/>
    <lineage>
        <taxon>Eukaryota</taxon>
        <taxon>Fungi</taxon>
        <taxon>Dikarya</taxon>
        <taxon>Basidiomycota</taxon>
        <taxon>Agaricomycotina</taxon>
        <taxon>Agaricomycetes</taxon>
        <taxon>Agaricomycetidae</taxon>
        <taxon>Atheliales</taxon>
        <taxon>Atheliaceae</taxon>
        <taxon>Athelia</taxon>
    </lineage>
</organism>
<dbReference type="UniPathway" id="UPA00196"/>
<feature type="transmembrane region" description="Helical" evidence="8">
    <location>
        <begin position="177"/>
        <end position="195"/>
    </location>
</feature>
<keyword evidence="8" id="KW-0808">Transferase</keyword>
<feature type="transmembrane region" description="Helical" evidence="8">
    <location>
        <begin position="52"/>
        <end position="70"/>
    </location>
</feature>
<keyword evidence="4 8" id="KW-0337">GPI-anchor biosynthesis</keyword>